<sequence length="148" mass="16797">MPSHLLFFFGLPFRSEDLLKLGGGEDIMKYDRGEGKKQVSSWRGFGSVGNSTVNSMDHRAKDGPSNKLWNRVRDGHFTRRLALMGLRTVFLVCGSSSRSCFYDRELPSCRVSFIIQINRPSPRRMACPFGHGIILEARVDVEQKERTS</sequence>
<reference evidence="1 2" key="1">
    <citation type="journal article" date="2021" name="BMC Genomics">
        <title>Datura genome reveals duplications of psychoactive alkaloid biosynthetic genes and high mutation rate following tissue culture.</title>
        <authorList>
            <person name="Rajewski A."/>
            <person name="Carter-House D."/>
            <person name="Stajich J."/>
            <person name="Litt A."/>
        </authorList>
    </citation>
    <scope>NUCLEOTIDE SEQUENCE [LARGE SCALE GENOMIC DNA]</scope>
    <source>
        <strain evidence="1">AR-01</strain>
    </source>
</reference>
<dbReference type="Proteomes" id="UP000823775">
    <property type="component" value="Unassembled WGS sequence"/>
</dbReference>
<keyword evidence="2" id="KW-1185">Reference proteome</keyword>
<evidence type="ECO:0000313" key="1">
    <source>
        <dbReference type="EMBL" id="MCD7454357.1"/>
    </source>
</evidence>
<protein>
    <submittedName>
        <fullName evidence="1">Uncharacterized protein</fullName>
    </submittedName>
</protein>
<gene>
    <name evidence="1" type="ORF">HAX54_024446</name>
</gene>
<accession>A0ABS8S6H4</accession>
<evidence type="ECO:0000313" key="2">
    <source>
        <dbReference type="Proteomes" id="UP000823775"/>
    </source>
</evidence>
<comment type="caution">
    <text evidence="1">The sequence shown here is derived from an EMBL/GenBank/DDBJ whole genome shotgun (WGS) entry which is preliminary data.</text>
</comment>
<organism evidence="1 2">
    <name type="scientific">Datura stramonium</name>
    <name type="common">Jimsonweed</name>
    <name type="synonym">Common thornapple</name>
    <dbReference type="NCBI Taxonomy" id="4076"/>
    <lineage>
        <taxon>Eukaryota</taxon>
        <taxon>Viridiplantae</taxon>
        <taxon>Streptophyta</taxon>
        <taxon>Embryophyta</taxon>
        <taxon>Tracheophyta</taxon>
        <taxon>Spermatophyta</taxon>
        <taxon>Magnoliopsida</taxon>
        <taxon>eudicotyledons</taxon>
        <taxon>Gunneridae</taxon>
        <taxon>Pentapetalae</taxon>
        <taxon>asterids</taxon>
        <taxon>lamiids</taxon>
        <taxon>Solanales</taxon>
        <taxon>Solanaceae</taxon>
        <taxon>Solanoideae</taxon>
        <taxon>Datureae</taxon>
        <taxon>Datura</taxon>
    </lineage>
</organism>
<dbReference type="EMBL" id="JACEIK010000298">
    <property type="protein sequence ID" value="MCD7454357.1"/>
    <property type="molecule type" value="Genomic_DNA"/>
</dbReference>
<proteinExistence type="predicted"/>
<name>A0ABS8S6H4_DATST</name>